<dbReference type="Pfam" id="PF01825">
    <property type="entry name" value="GPS"/>
    <property type="match status" value="1"/>
</dbReference>
<dbReference type="SUPFAM" id="SSF81321">
    <property type="entry name" value="Family A G protein-coupled receptor-like"/>
    <property type="match status" value="1"/>
</dbReference>
<dbReference type="AlphaFoldDB" id="A0A8U0SLX8"/>
<evidence type="ECO:0000256" key="12">
    <source>
        <dbReference type="ARBA" id="ARBA00023180"/>
    </source>
</evidence>
<sequence>MFFYGRQCGHVGRPEEVLPLFKIFLIIICLHVILVTSLEDNADNSSLLSPSVESSFVGFVPYTNEVETTSLNDATSSVLSTLNKTEKTKITIVKTFNASGVKPQRNICNLSSICNDSAFFRGEIMFPYEESNGTQNQNAANGTLSGILSLRESRRSELNKILQTLSETYFTVCATAEAQSTLNCTFTIKMNKTMNICAVMVALKSAKIHPMEQCCCSVRIPCPSSPEELGKLQCDLQDPVECLAGHPDGSPFSSSNSIPVVPQATILSQPSAPLASSSAMDTPPSSGTISSPTPQTDLSQTLPPVKSSLSSPTASAPVDVITATSPPDKTEMVYTSSISVSDLESQVSQMEKTLSLGSLEPNLAGEMINHVSKLLHSPPALLAPLAQRLLKIVDDIGLQLNFSTKTITLTSPSLALAVIRVNASNFDTTTFAAQDPANLQVSLETRPPENSIGVITLPSSLMSNLPANDVELASRIQFNFFETPALFQDPALENLSLISYVISSSVANLTVKNLARNVTVTLKHITPSQDDLTVRCVFWDLGRNGGRGGWSSDGCSVKDRKQNETVCTCSHLTSFGVLLDLSRTSLPPSQMMALTFITYIGCGLSSIFLSVTLVTYLAFEKLRRDYPSKILIQLCAALLLLNLVFLLDSWIALYDMRGLCISVAVFLHYFLLVSFTWMGLEAFHMYLALVKVFNTYIRKYILKFCIVGWGVPAVVVTIVLAISPSNYGLGSYGKFPNGSPDDFCWINSNAVFYITVVGYFCVIFLLNVSMFIVVLVQLCRIKKKKQLGAQRKTSIQDLRSVAGLTFLLGITWGFAFFAWGPVNVTFMYLFAIFNTLQGFFIFIFYCVAKENVRKQWRRYLCCGKLRLAENSDWSKTATNGLKKQTVNQGVSSSSNSLQSNSNSTHSTTLLVNTDCSGLASGNGNASTEKNGVSFSVQNGDVCLHDFTGKQHMFTEKEDVCNGKSRIALRRTSKRGSLHFIEQM</sequence>
<keyword evidence="13" id="KW-0807">Transducer</keyword>
<feature type="transmembrane region" description="Helical" evidence="18">
    <location>
        <begin position="701"/>
        <end position="722"/>
    </location>
</feature>
<dbReference type="InterPro" id="IPR000832">
    <property type="entry name" value="GPCR_2_secretin-like"/>
</dbReference>
<dbReference type="PROSITE" id="PS50221">
    <property type="entry name" value="GAIN_B"/>
    <property type="match status" value="1"/>
</dbReference>
<keyword evidence="12" id="KW-0325">Glycoprotein</keyword>
<feature type="region of interest" description="Disordered" evidence="17">
    <location>
        <begin position="271"/>
        <end position="324"/>
    </location>
</feature>
<comment type="subcellular location">
    <subcellularLocation>
        <location evidence="1">Apical cell membrane</location>
        <topology evidence="1">Multi-pass membrane protein</topology>
    </subcellularLocation>
</comment>
<dbReference type="InterPro" id="IPR000203">
    <property type="entry name" value="GPS"/>
</dbReference>
<evidence type="ECO:0000256" key="15">
    <source>
        <dbReference type="ARBA" id="ARBA00083924"/>
    </source>
</evidence>
<evidence type="ECO:0000256" key="8">
    <source>
        <dbReference type="ARBA" id="ARBA00023040"/>
    </source>
</evidence>
<dbReference type="GO" id="GO:0004930">
    <property type="term" value="F:G protein-coupled receptor activity"/>
    <property type="evidence" value="ECO:0007669"/>
    <property type="project" value="UniProtKB-KW"/>
</dbReference>
<dbReference type="InterPro" id="IPR057244">
    <property type="entry name" value="GAIN_B"/>
</dbReference>
<evidence type="ECO:0000256" key="5">
    <source>
        <dbReference type="ARBA" id="ARBA00022692"/>
    </source>
</evidence>
<proteinExistence type="inferred from homology"/>
<dbReference type="Pfam" id="PF00002">
    <property type="entry name" value="7tm_2"/>
    <property type="match status" value="1"/>
</dbReference>
<organism evidence="21 22">
    <name type="scientific">Mustela putorius furo</name>
    <name type="common">European domestic ferret</name>
    <name type="synonym">Mustela furo</name>
    <dbReference type="NCBI Taxonomy" id="9669"/>
    <lineage>
        <taxon>Eukaryota</taxon>
        <taxon>Metazoa</taxon>
        <taxon>Chordata</taxon>
        <taxon>Craniata</taxon>
        <taxon>Vertebrata</taxon>
        <taxon>Euteleostomi</taxon>
        <taxon>Mammalia</taxon>
        <taxon>Eutheria</taxon>
        <taxon>Laurasiatheria</taxon>
        <taxon>Carnivora</taxon>
        <taxon>Caniformia</taxon>
        <taxon>Musteloidea</taxon>
        <taxon>Mustelidae</taxon>
        <taxon>Mustelinae</taxon>
        <taxon>Mustela</taxon>
    </lineage>
</organism>
<feature type="domain" description="GAIN-B" evidence="19">
    <location>
        <begin position="427"/>
        <end position="585"/>
    </location>
</feature>
<evidence type="ECO:0000256" key="16">
    <source>
        <dbReference type="ARBA" id="ARBA00093560"/>
    </source>
</evidence>
<evidence type="ECO:0000256" key="14">
    <source>
        <dbReference type="ARBA" id="ARBA00069918"/>
    </source>
</evidence>
<dbReference type="GO" id="GO:0007189">
    <property type="term" value="P:adenylate cyclase-activating G protein-coupled receptor signaling pathway"/>
    <property type="evidence" value="ECO:0007669"/>
    <property type="project" value="TreeGrafter"/>
</dbReference>
<evidence type="ECO:0000256" key="13">
    <source>
        <dbReference type="ARBA" id="ARBA00023224"/>
    </source>
</evidence>
<keyword evidence="7 18" id="KW-1133">Transmembrane helix</keyword>
<feature type="transmembrane region" description="Helical" evidence="18">
    <location>
        <begin position="800"/>
        <end position="820"/>
    </location>
</feature>
<evidence type="ECO:0000313" key="21">
    <source>
        <dbReference type="Proteomes" id="UP000000715"/>
    </source>
</evidence>
<dbReference type="InterPro" id="IPR058857">
    <property type="entry name" value="GAIN_ADGRG2/6"/>
</dbReference>
<feature type="region of interest" description="Disordered" evidence="17">
    <location>
        <begin position="884"/>
        <end position="905"/>
    </location>
</feature>
<dbReference type="GO" id="GO:0016324">
    <property type="term" value="C:apical plasma membrane"/>
    <property type="evidence" value="ECO:0007669"/>
    <property type="project" value="UniProtKB-SubCell"/>
</dbReference>
<dbReference type="Pfam" id="PF26152">
    <property type="entry name" value="ADGRG2_N"/>
    <property type="match status" value="1"/>
</dbReference>
<dbReference type="GO" id="GO:0007166">
    <property type="term" value="P:cell surface receptor signaling pathway"/>
    <property type="evidence" value="ECO:0007669"/>
    <property type="project" value="InterPro"/>
</dbReference>
<dbReference type="InterPro" id="IPR058772">
    <property type="entry name" value="ADGRG2_N"/>
</dbReference>
<evidence type="ECO:0000256" key="11">
    <source>
        <dbReference type="ARBA" id="ARBA00023170"/>
    </source>
</evidence>
<evidence type="ECO:0000256" key="18">
    <source>
        <dbReference type="SAM" id="Phobius"/>
    </source>
</evidence>
<dbReference type="Pfam" id="PF26574">
    <property type="entry name" value="GAIN_ADGRG2"/>
    <property type="match status" value="1"/>
</dbReference>
<evidence type="ECO:0000256" key="9">
    <source>
        <dbReference type="ARBA" id="ARBA00023136"/>
    </source>
</evidence>
<comment type="similarity">
    <text evidence="2">Belongs to the G-protein coupled receptor 2 family. Adhesion G-protein coupled receptor (ADGR) subfamily.</text>
</comment>
<dbReference type="Gene3D" id="1.20.1070.10">
    <property type="entry name" value="Rhodopsin 7-helix transmembrane proteins"/>
    <property type="match status" value="1"/>
</dbReference>
<evidence type="ECO:0000259" key="20">
    <source>
        <dbReference type="PROSITE" id="PS50261"/>
    </source>
</evidence>
<keyword evidence="21" id="KW-1185">Reference proteome</keyword>
<dbReference type="GeneID" id="101671652"/>
<dbReference type="FunFam" id="2.60.220.50:FF:000003">
    <property type="entry name" value="adhesion G-protein coupled receptor G2 isoform X2"/>
    <property type="match status" value="1"/>
</dbReference>
<dbReference type="PROSITE" id="PS50261">
    <property type="entry name" value="G_PROTEIN_RECEP_F2_4"/>
    <property type="match status" value="1"/>
</dbReference>
<dbReference type="SMART" id="SM00303">
    <property type="entry name" value="GPS"/>
    <property type="match status" value="1"/>
</dbReference>
<feature type="compositionally biased region" description="Polar residues" evidence="17">
    <location>
        <begin position="297"/>
        <end position="314"/>
    </location>
</feature>
<keyword evidence="8" id="KW-0297">G-protein coupled receptor</keyword>
<evidence type="ECO:0000256" key="2">
    <source>
        <dbReference type="ARBA" id="ARBA00007343"/>
    </source>
</evidence>
<gene>
    <name evidence="22" type="primary">ADGRG2</name>
</gene>
<dbReference type="CTD" id="10149"/>
<keyword evidence="3" id="KW-1003">Cell membrane</keyword>
<reference evidence="22" key="1">
    <citation type="submission" date="2025-08" db="UniProtKB">
        <authorList>
            <consortium name="RefSeq"/>
        </authorList>
    </citation>
    <scope>IDENTIFICATION</scope>
    <source>
        <tissue evidence="22">Brain</tissue>
    </source>
</reference>
<evidence type="ECO:0000259" key="19">
    <source>
        <dbReference type="PROSITE" id="PS50221"/>
    </source>
</evidence>
<dbReference type="PRINTS" id="PR00249">
    <property type="entry name" value="GPCRSECRETIN"/>
</dbReference>
<keyword evidence="5 18" id="KW-0812">Transmembrane</keyword>
<feature type="transmembrane region" description="Helical" evidence="18">
    <location>
        <begin position="631"/>
        <end position="654"/>
    </location>
</feature>
<feature type="domain" description="G-protein coupled receptors family 2 profile 2" evidence="20">
    <location>
        <begin position="594"/>
        <end position="849"/>
    </location>
</feature>
<dbReference type="InterPro" id="IPR017983">
    <property type="entry name" value="GPCR_2_secretin-like_CS"/>
</dbReference>
<keyword evidence="9 18" id="KW-0472">Membrane</keyword>
<keyword evidence="6" id="KW-0732">Signal</keyword>
<dbReference type="PANTHER" id="PTHR12011">
    <property type="entry name" value="ADHESION G-PROTEIN COUPLED RECEPTOR"/>
    <property type="match status" value="1"/>
</dbReference>
<evidence type="ECO:0000256" key="17">
    <source>
        <dbReference type="SAM" id="MobiDB-lite"/>
    </source>
</evidence>
<evidence type="ECO:0000256" key="4">
    <source>
        <dbReference type="ARBA" id="ARBA00022553"/>
    </source>
</evidence>
<protein>
    <recommendedName>
        <fullName evidence="14">Adhesion G-protein coupled receptor G2</fullName>
    </recommendedName>
    <alternativeName>
        <fullName evidence="15">G-protein coupled receptor 64</fullName>
    </alternativeName>
</protein>
<evidence type="ECO:0000313" key="22">
    <source>
        <dbReference type="RefSeq" id="XP_044945291.1"/>
    </source>
</evidence>
<feature type="transmembrane region" description="Helical" evidence="18">
    <location>
        <begin position="750"/>
        <end position="779"/>
    </location>
</feature>
<feature type="transmembrane region" description="Helical" evidence="18">
    <location>
        <begin position="666"/>
        <end position="689"/>
    </location>
</feature>
<keyword evidence="11 22" id="KW-0675">Receptor</keyword>
<feature type="compositionally biased region" description="Low complexity" evidence="17">
    <location>
        <begin position="271"/>
        <end position="296"/>
    </location>
</feature>
<dbReference type="Gene3D" id="2.60.220.50">
    <property type="match status" value="1"/>
</dbReference>
<evidence type="ECO:0000256" key="1">
    <source>
        <dbReference type="ARBA" id="ARBA00004424"/>
    </source>
</evidence>
<feature type="transmembrane region" description="Helical" evidence="18">
    <location>
        <begin position="591"/>
        <end position="619"/>
    </location>
</feature>
<accession>A0A8U0SLX8</accession>
<keyword evidence="10" id="KW-1015">Disulfide bond</keyword>
<dbReference type="InterPro" id="IPR017981">
    <property type="entry name" value="GPCR_2-like_7TM"/>
</dbReference>
<feature type="transmembrane region" description="Helical" evidence="18">
    <location>
        <begin position="826"/>
        <end position="848"/>
    </location>
</feature>
<dbReference type="InterPro" id="IPR046338">
    <property type="entry name" value="GAIN_dom_sf"/>
</dbReference>
<evidence type="ECO:0000256" key="6">
    <source>
        <dbReference type="ARBA" id="ARBA00022729"/>
    </source>
</evidence>
<name>A0A8U0SLX8_MUSPF</name>
<dbReference type="FunFam" id="1.20.1070.10:FF:000043">
    <property type="entry name" value="adhesion G-protein coupled receptor G2 isoform X1"/>
    <property type="match status" value="1"/>
</dbReference>
<evidence type="ECO:0000256" key="7">
    <source>
        <dbReference type="ARBA" id="ARBA00022989"/>
    </source>
</evidence>
<evidence type="ECO:0000256" key="3">
    <source>
        <dbReference type="ARBA" id="ARBA00022475"/>
    </source>
</evidence>
<dbReference type="PROSITE" id="PS00650">
    <property type="entry name" value="G_PROTEIN_RECEP_F2_2"/>
    <property type="match status" value="1"/>
</dbReference>
<dbReference type="Proteomes" id="UP000000715">
    <property type="component" value="Unplaced"/>
</dbReference>
<dbReference type="PANTHER" id="PTHR12011:SF264">
    <property type="entry name" value="ADHESION G-PROTEIN COUPLED RECEPTOR G2"/>
    <property type="match status" value="1"/>
</dbReference>
<dbReference type="CDD" id="cd15444">
    <property type="entry name" value="7tmB2_GPR64"/>
    <property type="match status" value="1"/>
</dbReference>
<keyword evidence="4" id="KW-0597">Phosphoprotein</keyword>
<dbReference type="RefSeq" id="XP_044945291.1">
    <property type="nucleotide sequence ID" value="XM_045089356.1"/>
</dbReference>
<evidence type="ECO:0000256" key="10">
    <source>
        <dbReference type="ARBA" id="ARBA00023157"/>
    </source>
</evidence>
<comment type="subunit">
    <text evidence="16">Heterodimer of 2 chains generated by proteolytic processing; the large extracellular N-terminal fragment and the membrane-bound C-terminal fragment predominantly remain associated and non-covalently linked. Interacts with CFTR.</text>
</comment>